<proteinExistence type="predicted"/>
<gene>
    <name evidence="1" type="ORF">PR048_007938</name>
</gene>
<protein>
    <submittedName>
        <fullName evidence="1">Uncharacterized protein</fullName>
    </submittedName>
</protein>
<reference evidence="1 2" key="1">
    <citation type="submission" date="2023-02" db="EMBL/GenBank/DDBJ databases">
        <title>LHISI_Scaffold_Assembly.</title>
        <authorList>
            <person name="Stuart O.P."/>
            <person name="Cleave R."/>
            <person name="Magrath M.J.L."/>
            <person name="Mikheyev A.S."/>
        </authorList>
    </citation>
    <scope>NUCLEOTIDE SEQUENCE [LARGE SCALE GENOMIC DNA]</scope>
    <source>
        <strain evidence="1">Daus_M_001</strain>
        <tissue evidence="1">Leg muscle</tissue>
    </source>
</reference>
<keyword evidence="2" id="KW-1185">Reference proteome</keyword>
<dbReference type="EMBL" id="JARBHB010000003">
    <property type="protein sequence ID" value="KAJ8888448.1"/>
    <property type="molecule type" value="Genomic_DNA"/>
</dbReference>
<name>A0ABQ9HVN9_9NEOP</name>
<evidence type="ECO:0000313" key="1">
    <source>
        <dbReference type="EMBL" id="KAJ8888448.1"/>
    </source>
</evidence>
<organism evidence="1 2">
    <name type="scientific">Dryococelus australis</name>
    <dbReference type="NCBI Taxonomy" id="614101"/>
    <lineage>
        <taxon>Eukaryota</taxon>
        <taxon>Metazoa</taxon>
        <taxon>Ecdysozoa</taxon>
        <taxon>Arthropoda</taxon>
        <taxon>Hexapoda</taxon>
        <taxon>Insecta</taxon>
        <taxon>Pterygota</taxon>
        <taxon>Neoptera</taxon>
        <taxon>Polyneoptera</taxon>
        <taxon>Phasmatodea</taxon>
        <taxon>Verophasmatodea</taxon>
        <taxon>Anareolatae</taxon>
        <taxon>Phasmatidae</taxon>
        <taxon>Eurycanthinae</taxon>
        <taxon>Dryococelus</taxon>
    </lineage>
</organism>
<sequence>MGLPLLDYLSDARVPLAPTLHGHQWCKYARESVDAWNRFRYSSMKAGNTTKLAMEKISVATVVPRVTSVKTSVSGAAVAGWLACSHPTKANRVQYPAGSLPDFRMWESCRTMPLVGGFYRGSPVSHALAFRRCSILSSITLIGSQELAVKSSPNFFAHSLQSSDILRHYNCVTSNTIEINVISLDCVHDNYASVPLSIRHTCARCGWGPAATWCSFWAWTEKFLGSISRDPDVLAS</sequence>
<dbReference type="Proteomes" id="UP001159363">
    <property type="component" value="Chromosome 3"/>
</dbReference>
<comment type="caution">
    <text evidence="1">The sequence shown here is derived from an EMBL/GenBank/DDBJ whole genome shotgun (WGS) entry which is preliminary data.</text>
</comment>
<accession>A0ABQ9HVN9</accession>
<evidence type="ECO:0000313" key="2">
    <source>
        <dbReference type="Proteomes" id="UP001159363"/>
    </source>
</evidence>